<dbReference type="Pfam" id="PF00096">
    <property type="entry name" value="zf-C2H2"/>
    <property type="match status" value="3"/>
</dbReference>
<evidence type="ECO:0000256" key="6">
    <source>
        <dbReference type="ARBA" id="ARBA00023125"/>
    </source>
</evidence>
<dbReference type="Pfam" id="PF13912">
    <property type="entry name" value="zf-C2H2_6"/>
    <property type="match status" value="1"/>
</dbReference>
<keyword evidence="3" id="KW-0677">Repeat</keyword>
<evidence type="ECO:0000259" key="9">
    <source>
        <dbReference type="PROSITE" id="PS50157"/>
    </source>
</evidence>
<name>A0A8C8UJ57_PERMB</name>
<dbReference type="GO" id="GO:0000977">
    <property type="term" value="F:RNA polymerase II transcription regulatory region sequence-specific DNA binding"/>
    <property type="evidence" value="ECO:0007669"/>
    <property type="project" value="TreeGrafter"/>
</dbReference>
<feature type="domain" description="C2H2-type" evidence="9">
    <location>
        <begin position="128"/>
        <end position="150"/>
    </location>
</feature>
<keyword evidence="11" id="KW-1185">Reference proteome</keyword>
<dbReference type="PROSITE" id="PS00028">
    <property type="entry name" value="ZINC_FINGER_C2H2_1"/>
    <property type="match status" value="4"/>
</dbReference>
<reference evidence="10" key="2">
    <citation type="submission" date="2025-08" db="UniProtKB">
        <authorList>
            <consortium name="Ensembl"/>
        </authorList>
    </citation>
    <scope>IDENTIFICATION</scope>
</reference>
<evidence type="ECO:0000256" key="4">
    <source>
        <dbReference type="ARBA" id="ARBA00022771"/>
    </source>
</evidence>
<evidence type="ECO:0000256" key="2">
    <source>
        <dbReference type="ARBA" id="ARBA00022723"/>
    </source>
</evidence>
<dbReference type="SMART" id="SM00355">
    <property type="entry name" value="ZnF_C2H2"/>
    <property type="match status" value="6"/>
</dbReference>
<keyword evidence="6" id="KW-0238">DNA-binding</keyword>
<evidence type="ECO:0000313" key="11">
    <source>
        <dbReference type="Proteomes" id="UP000694547"/>
    </source>
</evidence>
<dbReference type="FunFam" id="3.30.160.60:FF:000184">
    <property type="entry name" value="Zinc finger protein 333"/>
    <property type="match status" value="2"/>
</dbReference>
<dbReference type="FunFam" id="3.30.160.60:FF:000512">
    <property type="entry name" value="zinc finger protein 197 isoform X1"/>
    <property type="match status" value="1"/>
</dbReference>
<keyword evidence="7" id="KW-0539">Nucleus</keyword>
<dbReference type="Gene3D" id="3.30.160.60">
    <property type="entry name" value="Classic Zinc Finger"/>
    <property type="match status" value="5"/>
</dbReference>
<reference evidence="10" key="3">
    <citation type="submission" date="2025-09" db="UniProtKB">
        <authorList>
            <consortium name="Ensembl"/>
        </authorList>
    </citation>
    <scope>IDENTIFICATION</scope>
</reference>
<feature type="domain" description="C2H2-type" evidence="9">
    <location>
        <begin position="207"/>
        <end position="233"/>
    </location>
</feature>
<dbReference type="SUPFAM" id="SSF57667">
    <property type="entry name" value="beta-beta-alpha zinc fingers"/>
    <property type="match status" value="3"/>
</dbReference>
<evidence type="ECO:0000256" key="5">
    <source>
        <dbReference type="ARBA" id="ARBA00022833"/>
    </source>
</evidence>
<keyword evidence="2" id="KW-0479">Metal-binding</keyword>
<feature type="domain" description="C2H2-type" evidence="9">
    <location>
        <begin position="234"/>
        <end position="261"/>
    </location>
</feature>
<dbReference type="GO" id="GO:0008270">
    <property type="term" value="F:zinc ion binding"/>
    <property type="evidence" value="ECO:0007669"/>
    <property type="project" value="UniProtKB-KW"/>
</dbReference>
<dbReference type="FunFam" id="3.30.160.60:FF:001004">
    <property type="entry name" value="Zinc finger protein 426"/>
    <property type="match status" value="2"/>
</dbReference>
<feature type="domain" description="C2H2-type" evidence="9">
    <location>
        <begin position="151"/>
        <end position="178"/>
    </location>
</feature>
<keyword evidence="4 8" id="KW-0863">Zinc-finger</keyword>
<sequence length="323" mass="37779">MGKSLCEHNEDNQCVENFSWILDPTLYKDNPLRFKPCERHTCRNVLNVHSSLNVPITVQFGHKPYEYQKYAKQLKQCGKAFSDNPSQILERIHASKKPDGCKQYRKEFRNNVTERQMVTHRGDGPCKCKKYFPNPAYLECHEKMHHEERPYVCKYCEKTFTRSGSLRCHERIHTGEKPYACKQCGKAFTTHTSLRCHEKIHTGEKPYECKQCGKSFMLYRYLCHERIHSEEKPYICKQCGKAFTTHNSLHHHERTHIGEKPYVCKQCGKAFRTQNSLYHHERTHTGEKPYGLSGTALGKGLLSSQEAIKCSNITFLILFCYLF</sequence>
<keyword evidence="5" id="KW-0862">Zinc</keyword>
<dbReference type="PANTHER" id="PTHR24409">
    <property type="entry name" value="ZINC FINGER PROTEIN 142"/>
    <property type="match status" value="1"/>
</dbReference>
<dbReference type="GO" id="GO:0000981">
    <property type="term" value="F:DNA-binding transcription factor activity, RNA polymerase II-specific"/>
    <property type="evidence" value="ECO:0007669"/>
    <property type="project" value="TreeGrafter"/>
</dbReference>
<proteinExistence type="predicted"/>
<feature type="domain" description="C2H2-type" evidence="9">
    <location>
        <begin position="262"/>
        <end position="289"/>
    </location>
</feature>
<dbReference type="InterPro" id="IPR036236">
    <property type="entry name" value="Znf_C2H2_sf"/>
</dbReference>
<evidence type="ECO:0000256" key="8">
    <source>
        <dbReference type="PROSITE-ProRule" id="PRU00042"/>
    </source>
</evidence>
<dbReference type="Proteomes" id="UP000694547">
    <property type="component" value="Chromosome 22"/>
</dbReference>
<evidence type="ECO:0000256" key="3">
    <source>
        <dbReference type="ARBA" id="ARBA00022737"/>
    </source>
</evidence>
<dbReference type="PROSITE" id="PS50157">
    <property type="entry name" value="ZINC_FINGER_C2H2_2"/>
    <property type="match status" value="6"/>
</dbReference>
<organism evidence="10 11">
    <name type="scientific">Peromyscus maniculatus bairdii</name>
    <name type="common">Prairie deer mouse</name>
    <dbReference type="NCBI Taxonomy" id="230844"/>
    <lineage>
        <taxon>Eukaryota</taxon>
        <taxon>Metazoa</taxon>
        <taxon>Chordata</taxon>
        <taxon>Craniata</taxon>
        <taxon>Vertebrata</taxon>
        <taxon>Euteleostomi</taxon>
        <taxon>Mammalia</taxon>
        <taxon>Eutheria</taxon>
        <taxon>Euarchontoglires</taxon>
        <taxon>Glires</taxon>
        <taxon>Rodentia</taxon>
        <taxon>Myomorpha</taxon>
        <taxon>Muroidea</taxon>
        <taxon>Cricetidae</taxon>
        <taxon>Neotominae</taxon>
        <taxon>Peromyscus</taxon>
    </lineage>
</organism>
<dbReference type="AlphaFoldDB" id="A0A8C8UJ57"/>
<dbReference type="PANTHER" id="PTHR24409:SF432">
    <property type="entry name" value="ZINC FINGER AND BTB DOMAIN-CONTAINING PROTEIN 17"/>
    <property type="match status" value="1"/>
</dbReference>
<feature type="domain" description="C2H2-type" evidence="9">
    <location>
        <begin position="179"/>
        <end position="206"/>
    </location>
</feature>
<dbReference type="GO" id="GO:0005634">
    <property type="term" value="C:nucleus"/>
    <property type="evidence" value="ECO:0007669"/>
    <property type="project" value="UniProtKB-SubCell"/>
</dbReference>
<evidence type="ECO:0000256" key="7">
    <source>
        <dbReference type="ARBA" id="ARBA00023242"/>
    </source>
</evidence>
<reference evidence="10 11" key="1">
    <citation type="submission" date="2018-10" db="EMBL/GenBank/DDBJ databases">
        <title>Improved assembly of the deer mouse Peromyscus maniculatus genome.</title>
        <authorList>
            <person name="Lassance J.-M."/>
            <person name="Hoekstra H.E."/>
        </authorList>
    </citation>
    <scope>NUCLEOTIDE SEQUENCE [LARGE SCALE GENOMIC DNA]</scope>
</reference>
<dbReference type="Ensembl" id="ENSPEMT00000036444.1">
    <property type="protein sequence ID" value="ENSPEMP00000032408.1"/>
    <property type="gene ID" value="ENSPEMG00000009498.2"/>
</dbReference>
<protein>
    <recommendedName>
        <fullName evidence="9">C2H2-type domain-containing protein</fullName>
    </recommendedName>
</protein>
<dbReference type="GeneTree" id="ENSGT01030000234576"/>
<accession>A0A8C8UJ57</accession>
<comment type="subcellular location">
    <subcellularLocation>
        <location evidence="1">Nucleus</location>
    </subcellularLocation>
</comment>
<dbReference type="InterPro" id="IPR013087">
    <property type="entry name" value="Znf_C2H2_type"/>
</dbReference>
<evidence type="ECO:0000313" key="10">
    <source>
        <dbReference type="Ensembl" id="ENSPEMP00000032408.1"/>
    </source>
</evidence>
<evidence type="ECO:0000256" key="1">
    <source>
        <dbReference type="ARBA" id="ARBA00004123"/>
    </source>
</evidence>